<dbReference type="InterPro" id="IPR002509">
    <property type="entry name" value="NODB_dom"/>
</dbReference>
<keyword evidence="1" id="KW-0472">Membrane</keyword>
<evidence type="ECO:0000313" key="3">
    <source>
        <dbReference type="EMBL" id="ASV29829.1"/>
    </source>
</evidence>
<dbReference type="GO" id="GO:0005975">
    <property type="term" value="P:carbohydrate metabolic process"/>
    <property type="evidence" value="ECO:0007669"/>
    <property type="project" value="InterPro"/>
</dbReference>
<feature type="transmembrane region" description="Helical" evidence="1">
    <location>
        <begin position="31"/>
        <end position="54"/>
    </location>
</feature>
<evidence type="ECO:0000313" key="4">
    <source>
        <dbReference type="Proteomes" id="UP000215244"/>
    </source>
</evidence>
<proteinExistence type="predicted"/>
<feature type="domain" description="NodB homology" evidence="2">
    <location>
        <begin position="68"/>
        <end position="249"/>
    </location>
</feature>
<dbReference type="PANTHER" id="PTHR10587">
    <property type="entry name" value="GLYCOSYL TRANSFERASE-RELATED"/>
    <property type="match status" value="1"/>
</dbReference>
<keyword evidence="1" id="KW-1133">Transmembrane helix</keyword>
<dbReference type="Gene3D" id="3.20.20.370">
    <property type="entry name" value="Glycoside hydrolase/deacetylase"/>
    <property type="match status" value="1"/>
</dbReference>
<dbReference type="RefSeq" id="WP_094996452.1">
    <property type="nucleotide sequence ID" value="NZ_BMJL01000009.1"/>
</dbReference>
<dbReference type="Proteomes" id="UP000215244">
    <property type="component" value="Chromosome"/>
</dbReference>
<evidence type="ECO:0000259" key="2">
    <source>
        <dbReference type="PROSITE" id="PS51677"/>
    </source>
</evidence>
<name>A0A223V4Q6_9FLAO</name>
<dbReference type="OrthoDB" id="9812065at2"/>
<dbReference type="PANTHER" id="PTHR10587:SF137">
    <property type="entry name" value="4-DEOXY-4-FORMAMIDO-L-ARABINOSE-PHOSPHOUNDECAPRENOL DEFORMYLASE ARND-RELATED"/>
    <property type="match status" value="1"/>
</dbReference>
<dbReference type="InterPro" id="IPR011330">
    <property type="entry name" value="Glyco_hydro/deAcase_b/a-brl"/>
</dbReference>
<organism evidence="3 4">
    <name type="scientific">Maribacter cobaltidurans</name>
    <dbReference type="NCBI Taxonomy" id="1178778"/>
    <lineage>
        <taxon>Bacteria</taxon>
        <taxon>Pseudomonadati</taxon>
        <taxon>Bacteroidota</taxon>
        <taxon>Flavobacteriia</taxon>
        <taxon>Flavobacteriales</taxon>
        <taxon>Flavobacteriaceae</taxon>
        <taxon>Maribacter</taxon>
    </lineage>
</organism>
<dbReference type="GO" id="GO:0016810">
    <property type="term" value="F:hydrolase activity, acting on carbon-nitrogen (but not peptide) bonds"/>
    <property type="evidence" value="ECO:0007669"/>
    <property type="project" value="InterPro"/>
</dbReference>
<dbReference type="AlphaFoldDB" id="A0A223V4Q6"/>
<keyword evidence="1" id="KW-0812">Transmembrane</keyword>
<dbReference type="CDD" id="cd10917">
    <property type="entry name" value="CE4_NodB_like_6s_7s"/>
    <property type="match status" value="1"/>
</dbReference>
<dbReference type="KEGG" id="marb:CJ263_06130"/>
<dbReference type="InterPro" id="IPR050248">
    <property type="entry name" value="Polysacc_deacetylase_ArnD"/>
</dbReference>
<dbReference type="PROSITE" id="PS51677">
    <property type="entry name" value="NODB"/>
    <property type="match status" value="1"/>
</dbReference>
<reference evidence="3 4" key="1">
    <citation type="submission" date="2017-08" db="EMBL/GenBank/DDBJ databases">
        <title>The complete genome sequence of Maribacter sp. B1, isolated from deep-sea sediment.</title>
        <authorList>
            <person name="Wu Y.-H."/>
            <person name="Cheng H."/>
            <person name="Xu X.-W."/>
        </authorList>
    </citation>
    <scope>NUCLEOTIDE SEQUENCE [LARGE SCALE GENOMIC DNA]</scope>
    <source>
        <strain evidence="3 4">B1</strain>
    </source>
</reference>
<evidence type="ECO:0000256" key="1">
    <source>
        <dbReference type="SAM" id="Phobius"/>
    </source>
</evidence>
<accession>A0A223V4Q6</accession>
<dbReference type="Pfam" id="PF01522">
    <property type="entry name" value="Polysacc_deac_1"/>
    <property type="match status" value="1"/>
</dbReference>
<dbReference type="EMBL" id="CP022957">
    <property type="protein sequence ID" value="ASV29829.1"/>
    <property type="molecule type" value="Genomic_DNA"/>
</dbReference>
<keyword evidence="4" id="KW-1185">Reference proteome</keyword>
<sequence>MLKRKTVNSIFIIGLIVLVGLSFFLSFPWYIFLLVGFIWFLLTLFGSFFVRWNYHLVSLHSNKSTTKNEVAITFDDGPNPQYTPMALELLKKYDAKATFFCIGKHIEKHPELFKQIIREGHTVGNHTFSHDNTFGFYGTSKVAHELSKSINLVEKLVGLKMRLYRPAFGVTNPSIAEAVNKLGLISIGWNVRSLDTTFRNEKQVLRRITSKAHKGDIILLHDTSEKSILVLERLLVFLEESKLKSVTVDDLLQIKAYV</sequence>
<protein>
    <submittedName>
        <fullName evidence="3">Polysaccharide deacetylase</fullName>
    </submittedName>
</protein>
<feature type="transmembrane region" description="Helical" evidence="1">
    <location>
        <begin position="7"/>
        <end position="25"/>
    </location>
</feature>
<gene>
    <name evidence="3" type="ORF">CJ263_06130</name>
</gene>
<dbReference type="SUPFAM" id="SSF88713">
    <property type="entry name" value="Glycoside hydrolase/deacetylase"/>
    <property type="match status" value="1"/>
</dbReference>